<evidence type="ECO:0000313" key="2">
    <source>
        <dbReference type="EMBL" id="GCE10890.1"/>
    </source>
</evidence>
<name>A0A401ZVV2_9CHLR</name>
<sequence length="59" mass="6522">MRGEGPSFMMAADLFGVIRHALHNGMRIKSETITVEIPYGDHKGDQKGQLRRSGSPRPS</sequence>
<evidence type="ECO:0000256" key="1">
    <source>
        <dbReference type="SAM" id="MobiDB-lite"/>
    </source>
</evidence>
<feature type="region of interest" description="Disordered" evidence="1">
    <location>
        <begin position="37"/>
        <end position="59"/>
    </location>
</feature>
<proteinExistence type="predicted"/>
<organism evidence="2 3">
    <name type="scientific">Tengunoibacter tsumagoiensis</name>
    <dbReference type="NCBI Taxonomy" id="2014871"/>
    <lineage>
        <taxon>Bacteria</taxon>
        <taxon>Bacillati</taxon>
        <taxon>Chloroflexota</taxon>
        <taxon>Ktedonobacteria</taxon>
        <taxon>Ktedonobacterales</taxon>
        <taxon>Dictyobacteraceae</taxon>
        <taxon>Tengunoibacter</taxon>
    </lineage>
</organism>
<evidence type="ECO:0000313" key="3">
    <source>
        <dbReference type="Proteomes" id="UP000287352"/>
    </source>
</evidence>
<comment type="caution">
    <text evidence="2">The sequence shown here is derived from an EMBL/GenBank/DDBJ whole genome shotgun (WGS) entry which is preliminary data.</text>
</comment>
<dbReference type="EMBL" id="BIFR01000001">
    <property type="protein sequence ID" value="GCE10890.1"/>
    <property type="molecule type" value="Genomic_DNA"/>
</dbReference>
<protein>
    <submittedName>
        <fullName evidence="2">Uncharacterized protein</fullName>
    </submittedName>
</protein>
<gene>
    <name evidence="2" type="ORF">KTT_07490</name>
</gene>
<accession>A0A401ZVV2</accession>
<dbReference type="Proteomes" id="UP000287352">
    <property type="component" value="Unassembled WGS sequence"/>
</dbReference>
<dbReference type="AlphaFoldDB" id="A0A401ZVV2"/>
<keyword evidence="3" id="KW-1185">Reference proteome</keyword>
<reference evidence="3" key="1">
    <citation type="submission" date="2018-12" db="EMBL/GenBank/DDBJ databases">
        <title>Tengunoibacter tsumagoiensis gen. nov., sp. nov., Dictyobacter kobayashii sp. nov., D. alpinus sp. nov., and D. joshuensis sp. nov. and description of Dictyobacteraceae fam. nov. within the order Ktedonobacterales isolated from Tengu-no-mugimeshi.</title>
        <authorList>
            <person name="Wang C.M."/>
            <person name="Zheng Y."/>
            <person name="Sakai Y."/>
            <person name="Toyoda A."/>
            <person name="Minakuchi Y."/>
            <person name="Abe K."/>
            <person name="Yokota A."/>
            <person name="Yabe S."/>
        </authorList>
    </citation>
    <scope>NUCLEOTIDE SEQUENCE [LARGE SCALE GENOMIC DNA]</scope>
    <source>
        <strain evidence="3">Uno3</strain>
    </source>
</reference>
<feature type="compositionally biased region" description="Basic and acidic residues" evidence="1">
    <location>
        <begin position="39"/>
        <end position="48"/>
    </location>
</feature>